<evidence type="ECO:0000256" key="3">
    <source>
        <dbReference type="ARBA" id="ARBA00022597"/>
    </source>
</evidence>
<feature type="domain" description="PTS EIIB type-3" evidence="8">
    <location>
        <begin position="1"/>
        <end position="100"/>
    </location>
</feature>
<accession>A0A9D1URC9</accession>
<gene>
    <name evidence="9" type="ORF">H9871_01730</name>
</gene>
<comment type="caution">
    <text evidence="9">The sequence shown here is derived from an EMBL/GenBank/DDBJ whole genome shotgun (WGS) entry which is preliminary data.</text>
</comment>
<dbReference type="PROSITE" id="PS51100">
    <property type="entry name" value="PTS_EIIB_TYPE_3"/>
    <property type="match status" value="1"/>
</dbReference>
<protein>
    <recommendedName>
        <fullName evidence="8">PTS EIIB type-3 domain-containing protein</fullName>
    </recommendedName>
</protein>
<reference evidence="9" key="2">
    <citation type="submission" date="2021-04" db="EMBL/GenBank/DDBJ databases">
        <authorList>
            <person name="Gilroy R."/>
        </authorList>
    </citation>
    <scope>NUCLEOTIDE SEQUENCE</scope>
    <source>
        <strain evidence="9">ChiHejej3B27-3195</strain>
    </source>
</reference>
<evidence type="ECO:0000256" key="5">
    <source>
        <dbReference type="ARBA" id="ARBA00022683"/>
    </source>
</evidence>
<keyword evidence="3" id="KW-0762">Sugar transport</keyword>
<name>A0A9D1URC9_9MICC</name>
<reference evidence="9" key="1">
    <citation type="journal article" date="2021" name="PeerJ">
        <title>Extensive microbial diversity within the chicken gut microbiome revealed by metagenomics and culture.</title>
        <authorList>
            <person name="Gilroy R."/>
            <person name="Ravi A."/>
            <person name="Getino M."/>
            <person name="Pursley I."/>
            <person name="Horton D.L."/>
            <person name="Alikhan N.F."/>
            <person name="Baker D."/>
            <person name="Gharbi K."/>
            <person name="Hall N."/>
            <person name="Watson M."/>
            <person name="Adriaenssens E.M."/>
            <person name="Foster-Nyarko E."/>
            <person name="Jarju S."/>
            <person name="Secka A."/>
            <person name="Antonio M."/>
            <person name="Oren A."/>
            <person name="Chaudhuri R.R."/>
            <person name="La Ragione R."/>
            <person name="Hildebrand F."/>
            <person name="Pallen M.J."/>
        </authorList>
    </citation>
    <scope>NUCLEOTIDE SEQUENCE</scope>
    <source>
        <strain evidence="9">ChiHejej3B27-3195</strain>
    </source>
</reference>
<evidence type="ECO:0000256" key="1">
    <source>
        <dbReference type="ARBA" id="ARBA00022448"/>
    </source>
</evidence>
<dbReference type="GO" id="GO:0008982">
    <property type="term" value="F:protein-N(PI)-phosphohistidine-sugar phosphotransferase activity"/>
    <property type="evidence" value="ECO:0007669"/>
    <property type="project" value="InterPro"/>
</dbReference>
<dbReference type="Pfam" id="PF02302">
    <property type="entry name" value="PTS_IIB"/>
    <property type="match status" value="1"/>
</dbReference>
<proteinExistence type="predicted"/>
<organism evidence="9 10">
    <name type="scientific">Candidatus Nesterenkonia stercoripullorum</name>
    <dbReference type="NCBI Taxonomy" id="2838701"/>
    <lineage>
        <taxon>Bacteria</taxon>
        <taxon>Bacillati</taxon>
        <taxon>Actinomycetota</taxon>
        <taxon>Actinomycetes</taxon>
        <taxon>Micrococcales</taxon>
        <taxon>Micrococcaceae</taxon>
        <taxon>Nesterenkonia</taxon>
    </lineage>
</organism>
<feature type="modified residue" description="Phosphocysteine; by EIIA" evidence="7">
    <location>
        <position position="7"/>
    </location>
</feature>
<dbReference type="AlphaFoldDB" id="A0A9D1URC9"/>
<evidence type="ECO:0000256" key="2">
    <source>
        <dbReference type="ARBA" id="ARBA00022553"/>
    </source>
</evidence>
<keyword evidence="2" id="KW-0597">Phosphoprotein</keyword>
<evidence type="ECO:0000256" key="7">
    <source>
        <dbReference type="PROSITE-ProRule" id="PRU00423"/>
    </source>
</evidence>
<keyword evidence="5" id="KW-0598">Phosphotransferase system</keyword>
<dbReference type="EMBL" id="DXGD01000065">
    <property type="protein sequence ID" value="HIW98842.1"/>
    <property type="molecule type" value="Genomic_DNA"/>
</dbReference>
<dbReference type="InterPro" id="IPR036095">
    <property type="entry name" value="PTS_EIIB-like_sf"/>
</dbReference>
<keyword evidence="4" id="KW-0808">Transferase</keyword>
<dbReference type="InterPro" id="IPR013012">
    <property type="entry name" value="PTS_EIIB_3"/>
</dbReference>
<dbReference type="Gene3D" id="3.40.50.2300">
    <property type="match status" value="1"/>
</dbReference>
<dbReference type="Proteomes" id="UP000824151">
    <property type="component" value="Unassembled WGS sequence"/>
</dbReference>
<evidence type="ECO:0000256" key="4">
    <source>
        <dbReference type="ARBA" id="ARBA00022679"/>
    </source>
</evidence>
<dbReference type="GO" id="GO:0009401">
    <property type="term" value="P:phosphoenolpyruvate-dependent sugar phosphotransferase system"/>
    <property type="evidence" value="ECO:0007669"/>
    <property type="project" value="UniProtKB-KW"/>
</dbReference>
<keyword evidence="1" id="KW-0813">Transport</keyword>
<keyword evidence="6" id="KW-0418">Kinase</keyword>
<dbReference type="InterPro" id="IPR003501">
    <property type="entry name" value="PTS_EIIB_2/3"/>
</dbReference>
<dbReference type="SUPFAM" id="SSF52794">
    <property type="entry name" value="PTS system IIB component-like"/>
    <property type="match status" value="1"/>
</dbReference>
<sequence length="100" mass="10612">MRIVVVCGAGASSTFVALRLQRAAAAARLNYEVAGSTESSLAEDLQFTELLLVGPHLGEQIEAIRARAAEHRVPTILLPDDVFGDADGTRTLRLVQEGAP</sequence>
<evidence type="ECO:0000313" key="10">
    <source>
        <dbReference type="Proteomes" id="UP000824151"/>
    </source>
</evidence>
<evidence type="ECO:0000313" key="9">
    <source>
        <dbReference type="EMBL" id="HIW98842.1"/>
    </source>
</evidence>
<evidence type="ECO:0000256" key="6">
    <source>
        <dbReference type="ARBA" id="ARBA00022777"/>
    </source>
</evidence>
<dbReference type="GO" id="GO:0016301">
    <property type="term" value="F:kinase activity"/>
    <property type="evidence" value="ECO:0007669"/>
    <property type="project" value="UniProtKB-KW"/>
</dbReference>
<evidence type="ECO:0000259" key="8">
    <source>
        <dbReference type="PROSITE" id="PS51100"/>
    </source>
</evidence>